<evidence type="ECO:0000313" key="4">
    <source>
        <dbReference type="RefSeq" id="XP_033161554.1"/>
    </source>
</evidence>
<dbReference type="RefSeq" id="XP_033161554.1">
    <property type="nucleotide sequence ID" value="XM_033305663.1"/>
</dbReference>
<organism evidence="2 3">
    <name type="scientific">Drosophila mauritiana</name>
    <name type="common">Fruit fly</name>
    <dbReference type="NCBI Taxonomy" id="7226"/>
    <lineage>
        <taxon>Eukaryota</taxon>
        <taxon>Metazoa</taxon>
        <taxon>Ecdysozoa</taxon>
        <taxon>Arthropoda</taxon>
        <taxon>Hexapoda</taxon>
        <taxon>Insecta</taxon>
        <taxon>Pterygota</taxon>
        <taxon>Neoptera</taxon>
        <taxon>Endopterygota</taxon>
        <taxon>Diptera</taxon>
        <taxon>Brachycera</taxon>
        <taxon>Muscomorpha</taxon>
        <taxon>Ephydroidea</taxon>
        <taxon>Drosophilidae</taxon>
        <taxon>Drosophila</taxon>
        <taxon>Sophophora</taxon>
    </lineage>
</organism>
<gene>
    <name evidence="3 4" type="primary">LOC117141864</name>
</gene>
<sequence length="242" mass="27585">MAWVPNSQFEDDLVDMEPDFNFVHGQMAYDIRKQGELWPRPKSTYEYLKSREKRNSELENLHGSRGGSGRDIRESLQLMENIQKIAGTRPLGEHATMKDWEDDSTNELEALAMMRHFGMMSMATDSLHVQPEVKPPEGPIQILTNGRKQFPLITDPEFFKPRKIPRKKNPSSSGSYASSGSFYQTANSSSSSFSLYESAESDFDSRREQGEIGEIPRNTLRTAGRKLGPRRGIARKIWNPIQ</sequence>
<dbReference type="GeneID" id="117141864"/>
<name>A0A6P8KB70_DROMA</name>
<dbReference type="RefSeq" id="XP_033161479.1">
    <property type="nucleotide sequence ID" value="XM_033305588.1"/>
</dbReference>
<dbReference type="Proteomes" id="UP000515162">
    <property type="component" value="Chromosome 2L"/>
</dbReference>
<feature type="region of interest" description="Disordered" evidence="1">
    <location>
        <begin position="161"/>
        <end position="242"/>
    </location>
</feature>
<feature type="compositionally biased region" description="Low complexity" evidence="1">
    <location>
        <begin position="171"/>
        <end position="198"/>
    </location>
</feature>
<feature type="compositionally biased region" description="Basic residues" evidence="1">
    <location>
        <begin position="223"/>
        <end position="234"/>
    </location>
</feature>
<dbReference type="AlphaFoldDB" id="A0A6P8KB70"/>
<protein>
    <submittedName>
        <fullName evidence="3 4">Uncharacterized protein LOC117141864</fullName>
    </submittedName>
</protein>
<proteinExistence type="predicted"/>
<evidence type="ECO:0000313" key="3">
    <source>
        <dbReference type="RefSeq" id="XP_033161479.1"/>
    </source>
</evidence>
<reference evidence="3 4" key="1">
    <citation type="submission" date="2025-04" db="UniProtKB">
        <authorList>
            <consortium name="RefSeq"/>
        </authorList>
    </citation>
    <scope>IDENTIFICATION</scope>
    <source>
        <strain evidence="3 4">Mau12</strain>
        <tissue evidence="3 4">Whole Body</tissue>
    </source>
</reference>
<evidence type="ECO:0000256" key="1">
    <source>
        <dbReference type="SAM" id="MobiDB-lite"/>
    </source>
</evidence>
<evidence type="ECO:0000313" key="2">
    <source>
        <dbReference type="Proteomes" id="UP000515162"/>
    </source>
</evidence>
<reference evidence="2" key="2">
    <citation type="submission" date="2025-05" db="UniProtKB">
        <authorList>
            <consortium name="RefSeq"/>
        </authorList>
    </citation>
    <scope>NUCLEOTIDE SEQUENCE [LARGE SCALE GENOMIC DNA]</scope>
    <source>
        <strain evidence="2">mau12</strain>
    </source>
</reference>
<keyword evidence="2" id="KW-1185">Reference proteome</keyword>
<accession>A0A6P8KB70</accession>